<comment type="caution">
    <text evidence="2">The sequence shown here is derived from an EMBL/GenBank/DDBJ whole genome shotgun (WGS) entry which is preliminary data.</text>
</comment>
<protein>
    <submittedName>
        <fullName evidence="2">Uncharacterized protein</fullName>
    </submittedName>
</protein>
<accession>A0ABU9B384</accession>
<dbReference type="RefSeq" id="WP_341407059.1">
    <property type="nucleotide sequence ID" value="NZ_JBBUKT010000010.1"/>
</dbReference>
<sequence>MTDEEKLISQAQGYVELELYEDAWEAIEAAPASIRMNLPVLRMRVICAMAMQQIEMAEELARFLAPAGGPYLHLRRAHPAGAGGNPSDCRRRGTCAGTPFFGDRGPPWPTGLDN</sequence>
<feature type="region of interest" description="Disordered" evidence="1">
    <location>
        <begin position="79"/>
        <end position="114"/>
    </location>
</feature>
<dbReference type="EMBL" id="JBBUKT010000010">
    <property type="protein sequence ID" value="MEK7953295.1"/>
    <property type="molecule type" value="Genomic_DNA"/>
</dbReference>
<keyword evidence="3" id="KW-1185">Reference proteome</keyword>
<evidence type="ECO:0000256" key="1">
    <source>
        <dbReference type="SAM" id="MobiDB-lite"/>
    </source>
</evidence>
<name>A0ABU9B384_9BACT</name>
<gene>
    <name evidence="2" type="ORF">WKV53_22465</name>
</gene>
<proteinExistence type="predicted"/>
<reference evidence="2 3" key="1">
    <citation type="submission" date="2024-04" db="EMBL/GenBank/DDBJ databases">
        <title>Luteolibacter sp. isolated from soil.</title>
        <authorList>
            <person name="An J."/>
        </authorList>
    </citation>
    <scope>NUCLEOTIDE SEQUENCE [LARGE SCALE GENOMIC DNA]</scope>
    <source>
        <strain evidence="2 3">Y139</strain>
    </source>
</reference>
<evidence type="ECO:0000313" key="3">
    <source>
        <dbReference type="Proteomes" id="UP001371305"/>
    </source>
</evidence>
<evidence type="ECO:0000313" key="2">
    <source>
        <dbReference type="EMBL" id="MEK7953295.1"/>
    </source>
</evidence>
<dbReference type="Proteomes" id="UP001371305">
    <property type="component" value="Unassembled WGS sequence"/>
</dbReference>
<organism evidence="2 3">
    <name type="scientific">Luteolibacter soli</name>
    <dbReference type="NCBI Taxonomy" id="3135280"/>
    <lineage>
        <taxon>Bacteria</taxon>
        <taxon>Pseudomonadati</taxon>
        <taxon>Verrucomicrobiota</taxon>
        <taxon>Verrucomicrobiia</taxon>
        <taxon>Verrucomicrobiales</taxon>
        <taxon>Verrucomicrobiaceae</taxon>
        <taxon>Luteolibacter</taxon>
    </lineage>
</organism>